<feature type="compositionally biased region" description="Basic and acidic residues" evidence="1">
    <location>
        <begin position="38"/>
        <end position="52"/>
    </location>
</feature>
<comment type="caution">
    <text evidence="2">The sequence shown here is derived from an EMBL/GenBank/DDBJ whole genome shotgun (WGS) entry which is preliminary data.</text>
</comment>
<sequence>MTIKQSGQGEDAAWEVWVGRSRRRLFVWRKLGGREAAHEAAKQEEQRMRAEQPKPLARASAWLRQAIGPRKGP</sequence>
<reference evidence="2 3" key="1">
    <citation type="submission" date="2019-01" db="EMBL/GenBank/DDBJ databases">
        <authorList>
            <person name="Chen W.-M."/>
        </authorList>
    </citation>
    <scope>NUCLEOTIDE SEQUENCE [LARGE SCALE GENOMIC DNA]</scope>
    <source>
        <strain evidence="2 3">KYPY4</strain>
    </source>
</reference>
<feature type="region of interest" description="Disordered" evidence="1">
    <location>
        <begin position="38"/>
        <end position="58"/>
    </location>
</feature>
<dbReference type="EMBL" id="SACR01000001">
    <property type="protein sequence ID" value="RVU49522.1"/>
    <property type="molecule type" value="Genomic_DNA"/>
</dbReference>
<organism evidence="2 3">
    <name type="scientific">Rubrivivax rivuli</name>
    <dbReference type="NCBI Taxonomy" id="1862385"/>
    <lineage>
        <taxon>Bacteria</taxon>
        <taxon>Pseudomonadati</taxon>
        <taxon>Pseudomonadota</taxon>
        <taxon>Betaproteobacteria</taxon>
        <taxon>Burkholderiales</taxon>
        <taxon>Sphaerotilaceae</taxon>
        <taxon>Rubrivivax</taxon>
    </lineage>
</organism>
<evidence type="ECO:0000256" key="1">
    <source>
        <dbReference type="SAM" id="MobiDB-lite"/>
    </source>
</evidence>
<dbReference type="Proteomes" id="UP000285575">
    <property type="component" value="Unassembled WGS sequence"/>
</dbReference>
<evidence type="ECO:0000313" key="3">
    <source>
        <dbReference type="Proteomes" id="UP000285575"/>
    </source>
</evidence>
<name>A0A437RS20_9BURK</name>
<evidence type="ECO:0000313" key="2">
    <source>
        <dbReference type="EMBL" id="RVU49522.1"/>
    </source>
</evidence>
<keyword evidence="3" id="KW-1185">Reference proteome</keyword>
<dbReference type="RefSeq" id="WP_128227158.1">
    <property type="nucleotide sequence ID" value="NZ_SACR01000001.1"/>
</dbReference>
<dbReference type="AlphaFoldDB" id="A0A437RS20"/>
<accession>A0A437RS20</accession>
<gene>
    <name evidence="2" type="ORF">EOE66_02845</name>
</gene>
<proteinExistence type="predicted"/>
<protein>
    <submittedName>
        <fullName evidence="2">Uncharacterized protein</fullName>
    </submittedName>
</protein>